<keyword evidence="1" id="KW-0805">Transcription regulation</keyword>
<dbReference type="InterPro" id="IPR001647">
    <property type="entry name" value="HTH_TetR"/>
</dbReference>
<dbReference type="PROSITE" id="PS50977">
    <property type="entry name" value="HTH_TETR_2"/>
    <property type="match status" value="1"/>
</dbReference>
<dbReference type="Proteomes" id="UP000305792">
    <property type="component" value="Unassembled WGS sequence"/>
</dbReference>
<dbReference type="AlphaFoldDB" id="A0A4S8P2E2"/>
<evidence type="ECO:0000256" key="2">
    <source>
        <dbReference type="ARBA" id="ARBA00023125"/>
    </source>
</evidence>
<keyword evidence="3" id="KW-0804">Transcription</keyword>
<dbReference type="GO" id="GO:0003700">
    <property type="term" value="F:DNA-binding transcription factor activity"/>
    <property type="evidence" value="ECO:0007669"/>
    <property type="project" value="TreeGrafter"/>
</dbReference>
<dbReference type="SUPFAM" id="SSF46689">
    <property type="entry name" value="Homeodomain-like"/>
    <property type="match status" value="1"/>
</dbReference>
<dbReference type="Gene3D" id="1.10.357.10">
    <property type="entry name" value="Tetracycline Repressor, domain 2"/>
    <property type="match status" value="1"/>
</dbReference>
<dbReference type="PANTHER" id="PTHR30055">
    <property type="entry name" value="HTH-TYPE TRANSCRIPTIONAL REGULATOR RUTR"/>
    <property type="match status" value="1"/>
</dbReference>
<keyword evidence="2 4" id="KW-0238">DNA-binding</keyword>
<evidence type="ECO:0000313" key="6">
    <source>
        <dbReference type="EMBL" id="THV23471.1"/>
    </source>
</evidence>
<keyword evidence="7" id="KW-1185">Reference proteome</keyword>
<reference evidence="6 7" key="1">
    <citation type="journal article" date="2018" name="Int. J. Syst. Evol. Microbiol.">
        <title>Glycomyces paridis sp. nov., isolated from the medicinal plant Paris polyphylla.</title>
        <authorList>
            <person name="Fang X.M."/>
            <person name="Bai J.L."/>
            <person name="Su J."/>
            <person name="Zhao L.L."/>
            <person name="Liu H.Y."/>
            <person name="Ma B.P."/>
            <person name="Zhang Y.Q."/>
            <person name="Yu L.Y."/>
        </authorList>
    </citation>
    <scope>NUCLEOTIDE SEQUENCE [LARGE SCALE GENOMIC DNA]</scope>
    <source>
        <strain evidence="6 7">CPCC 204357</strain>
    </source>
</reference>
<dbReference type="EMBL" id="STGX01000022">
    <property type="protein sequence ID" value="THV23471.1"/>
    <property type="molecule type" value="Genomic_DNA"/>
</dbReference>
<evidence type="ECO:0000256" key="3">
    <source>
        <dbReference type="ARBA" id="ARBA00023163"/>
    </source>
</evidence>
<organism evidence="6 7">
    <name type="scientific">Glycomyces paridis</name>
    <dbReference type="NCBI Taxonomy" id="2126555"/>
    <lineage>
        <taxon>Bacteria</taxon>
        <taxon>Bacillati</taxon>
        <taxon>Actinomycetota</taxon>
        <taxon>Actinomycetes</taxon>
        <taxon>Glycomycetales</taxon>
        <taxon>Glycomycetaceae</taxon>
        <taxon>Glycomyces</taxon>
    </lineage>
</organism>
<accession>A0A4S8P2E2</accession>
<dbReference type="InterPro" id="IPR050109">
    <property type="entry name" value="HTH-type_TetR-like_transc_reg"/>
</dbReference>
<evidence type="ECO:0000259" key="5">
    <source>
        <dbReference type="PROSITE" id="PS50977"/>
    </source>
</evidence>
<evidence type="ECO:0000256" key="1">
    <source>
        <dbReference type="ARBA" id="ARBA00023015"/>
    </source>
</evidence>
<name>A0A4S8P2E2_9ACTN</name>
<proteinExistence type="predicted"/>
<sequence>MSSAPPKRDLEAPVPKPTVAEQLVSGGRDLIGREGVADLSVRRLVEAAGRSTMCVYSHFGSRKRLLAEVFRSCADDLAAALAAAGTAAEFERAYAAYAREAPRHFQYLFAADLEGLGLEPALRLDLVDAVLAAGVSLAGADRVLAWWLGLHGAVWLDTLQRLAGEPDRFDIAAAGNAP</sequence>
<feature type="DNA-binding region" description="H-T-H motif" evidence="4">
    <location>
        <begin position="40"/>
        <end position="59"/>
    </location>
</feature>
<dbReference type="PANTHER" id="PTHR30055:SF234">
    <property type="entry name" value="HTH-TYPE TRANSCRIPTIONAL REGULATOR BETI"/>
    <property type="match status" value="1"/>
</dbReference>
<gene>
    <name evidence="6" type="ORF">E9998_22995</name>
</gene>
<dbReference type="GO" id="GO:0000976">
    <property type="term" value="F:transcription cis-regulatory region binding"/>
    <property type="evidence" value="ECO:0007669"/>
    <property type="project" value="TreeGrafter"/>
</dbReference>
<protein>
    <submittedName>
        <fullName evidence="6">Helix-turn-helix transcriptional regulator</fullName>
    </submittedName>
</protein>
<dbReference type="InterPro" id="IPR009057">
    <property type="entry name" value="Homeodomain-like_sf"/>
</dbReference>
<dbReference type="Pfam" id="PF00440">
    <property type="entry name" value="TetR_N"/>
    <property type="match status" value="1"/>
</dbReference>
<evidence type="ECO:0000256" key="4">
    <source>
        <dbReference type="PROSITE-ProRule" id="PRU00335"/>
    </source>
</evidence>
<comment type="caution">
    <text evidence="6">The sequence shown here is derived from an EMBL/GenBank/DDBJ whole genome shotgun (WGS) entry which is preliminary data.</text>
</comment>
<evidence type="ECO:0000313" key="7">
    <source>
        <dbReference type="Proteomes" id="UP000305792"/>
    </source>
</evidence>
<feature type="domain" description="HTH tetR-type" evidence="5">
    <location>
        <begin position="17"/>
        <end position="77"/>
    </location>
</feature>